<dbReference type="EMBL" id="QGUI01000506">
    <property type="protein sequence ID" value="PZM95141.1"/>
    <property type="molecule type" value="Genomic_DNA"/>
</dbReference>
<sequence length="60" mass="6493">MSSAMFRLLTAVFEATSAAACRSFERLTGASPPTPHIAGAGLLLWLSSVHGDFWRRSSRL</sequence>
<protein>
    <submittedName>
        <fullName evidence="1">Uncharacterized protein</fullName>
    </submittedName>
</protein>
<name>A0A2W4J9K2_9PSEU</name>
<reference evidence="1" key="1">
    <citation type="submission" date="2018-05" db="EMBL/GenBank/DDBJ databases">
        <authorList>
            <person name="Lanie J.A."/>
            <person name="Ng W.-L."/>
            <person name="Kazmierczak K.M."/>
            <person name="Andrzejewski T.M."/>
            <person name="Davidsen T.M."/>
            <person name="Wayne K.J."/>
            <person name="Tettelin H."/>
            <person name="Glass J.I."/>
            <person name="Rusch D."/>
            <person name="Podicherti R."/>
            <person name="Tsui H.-C.T."/>
            <person name="Winkler M.E."/>
        </authorList>
    </citation>
    <scope>NUCLEOTIDE SEQUENCE</scope>
    <source>
        <strain evidence="1">ZC4RG45</strain>
    </source>
</reference>
<dbReference type="AlphaFoldDB" id="A0A2W4J9K2"/>
<gene>
    <name evidence="1" type="ORF">DIU77_12870</name>
</gene>
<proteinExistence type="predicted"/>
<evidence type="ECO:0000313" key="1">
    <source>
        <dbReference type="EMBL" id="PZM95141.1"/>
    </source>
</evidence>
<comment type="caution">
    <text evidence="1">The sequence shown here is derived from an EMBL/GenBank/DDBJ whole genome shotgun (WGS) entry which is preliminary data.</text>
</comment>
<accession>A0A2W4J9K2</accession>
<organism evidence="1">
    <name type="scientific">Thermocrispum agreste</name>
    <dbReference type="NCBI Taxonomy" id="37925"/>
    <lineage>
        <taxon>Bacteria</taxon>
        <taxon>Bacillati</taxon>
        <taxon>Actinomycetota</taxon>
        <taxon>Actinomycetes</taxon>
        <taxon>Pseudonocardiales</taxon>
        <taxon>Pseudonocardiaceae</taxon>
        <taxon>Thermocrispum</taxon>
    </lineage>
</organism>